<sequence>MKKQLKADDYRRRTKPARILIHCSVFTKLKAQSGLDDHWLMQSRPYICRSSAFKVSADGTFP</sequence>
<proteinExistence type="predicted"/>
<keyword evidence="2" id="KW-1185">Reference proteome</keyword>
<dbReference type="EMBL" id="CP097502">
    <property type="protein sequence ID" value="URD72740.1"/>
    <property type="molecule type" value="Genomic_DNA"/>
</dbReference>
<evidence type="ECO:0000313" key="1">
    <source>
        <dbReference type="EMBL" id="URD72740.1"/>
    </source>
</evidence>
<name>A0A9E7E984_9LILI</name>
<dbReference type="AlphaFoldDB" id="A0A9E7E984"/>
<organism evidence="1 2">
    <name type="scientific">Musa troglodytarum</name>
    <name type="common">fe'i banana</name>
    <dbReference type="NCBI Taxonomy" id="320322"/>
    <lineage>
        <taxon>Eukaryota</taxon>
        <taxon>Viridiplantae</taxon>
        <taxon>Streptophyta</taxon>
        <taxon>Embryophyta</taxon>
        <taxon>Tracheophyta</taxon>
        <taxon>Spermatophyta</taxon>
        <taxon>Magnoliopsida</taxon>
        <taxon>Liliopsida</taxon>
        <taxon>Zingiberales</taxon>
        <taxon>Musaceae</taxon>
        <taxon>Musa</taxon>
    </lineage>
</organism>
<dbReference type="Proteomes" id="UP001055439">
    <property type="component" value="Chromosome 1"/>
</dbReference>
<accession>A0A9E7E984</accession>
<evidence type="ECO:0000313" key="2">
    <source>
        <dbReference type="Proteomes" id="UP001055439"/>
    </source>
</evidence>
<protein>
    <submittedName>
        <fullName evidence="1">Uncharacterized protein</fullName>
    </submittedName>
</protein>
<reference evidence="1" key="1">
    <citation type="submission" date="2022-05" db="EMBL/GenBank/DDBJ databases">
        <title>The Musa troglodytarum L. genome provides insights into the mechanism of non-climacteric behaviour and enrichment of carotenoids.</title>
        <authorList>
            <person name="Wang J."/>
        </authorList>
    </citation>
    <scope>NUCLEOTIDE SEQUENCE</scope>
    <source>
        <tissue evidence="1">Leaf</tissue>
    </source>
</reference>
<gene>
    <name evidence="1" type="ORF">MUK42_34262</name>
</gene>